<organism evidence="1 2">
    <name type="scientific">Candidatus Beckwithbacteria bacterium CG10_big_fil_rev_8_21_14_0_10_34_10</name>
    <dbReference type="NCBI Taxonomy" id="1974495"/>
    <lineage>
        <taxon>Bacteria</taxon>
        <taxon>Candidatus Beckwithiibacteriota</taxon>
    </lineage>
</organism>
<evidence type="ECO:0000313" key="1">
    <source>
        <dbReference type="EMBL" id="PIS08865.1"/>
    </source>
</evidence>
<reference evidence="2" key="1">
    <citation type="submission" date="2017-09" db="EMBL/GenBank/DDBJ databases">
        <title>Depth-based differentiation of microbial function through sediment-hosted aquifers and enrichment of novel symbionts in the deep terrestrial subsurface.</title>
        <authorList>
            <person name="Probst A.J."/>
            <person name="Ladd B."/>
            <person name="Jarett J.K."/>
            <person name="Geller-Mcgrath D.E."/>
            <person name="Sieber C.M.K."/>
            <person name="Emerson J.B."/>
            <person name="Anantharaman K."/>
            <person name="Thomas B.C."/>
            <person name="Malmstrom R."/>
            <person name="Stieglmeier M."/>
            <person name="Klingl A."/>
            <person name="Woyke T."/>
            <person name="Ryan C.M."/>
            <person name="Banfield J.F."/>
        </authorList>
    </citation>
    <scope>NUCLEOTIDE SEQUENCE [LARGE SCALE GENOMIC DNA]</scope>
</reference>
<evidence type="ECO:0000313" key="2">
    <source>
        <dbReference type="Proteomes" id="UP000230093"/>
    </source>
</evidence>
<accession>A0A2H0W8H0</accession>
<proteinExistence type="predicted"/>
<name>A0A2H0W8H0_9BACT</name>
<dbReference type="EMBL" id="PEZT01000026">
    <property type="protein sequence ID" value="PIS08865.1"/>
    <property type="molecule type" value="Genomic_DNA"/>
</dbReference>
<dbReference type="Proteomes" id="UP000230093">
    <property type="component" value="Unassembled WGS sequence"/>
</dbReference>
<protein>
    <submittedName>
        <fullName evidence="1">Uncharacterized protein</fullName>
    </submittedName>
</protein>
<comment type="caution">
    <text evidence="1">The sequence shown here is derived from an EMBL/GenBank/DDBJ whole genome shotgun (WGS) entry which is preliminary data.</text>
</comment>
<gene>
    <name evidence="1" type="ORF">COT75_04490</name>
</gene>
<dbReference type="AlphaFoldDB" id="A0A2H0W8H0"/>
<sequence>MNPAEKKEKPTAWEKLNEFQLTQAEALLTNFGLTPESADLVSRELVAMEILRPALKADAKNPNQPINPEP</sequence>